<dbReference type="GO" id="GO:0016757">
    <property type="term" value="F:glycosyltransferase activity"/>
    <property type="evidence" value="ECO:0007669"/>
    <property type="project" value="InterPro"/>
</dbReference>
<feature type="domain" description="Glycosyl transferase family 1" evidence="2">
    <location>
        <begin position="200"/>
        <end position="352"/>
    </location>
</feature>
<name>A0A9D9E0U0_9BACT</name>
<dbReference type="PANTHER" id="PTHR46401">
    <property type="entry name" value="GLYCOSYLTRANSFERASE WBBK-RELATED"/>
    <property type="match status" value="1"/>
</dbReference>
<reference evidence="4" key="1">
    <citation type="submission" date="2020-10" db="EMBL/GenBank/DDBJ databases">
        <authorList>
            <person name="Gilroy R."/>
        </authorList>
    </citation>
    <scope>NUCLEOTIDE SEQUENCE</scope>
    <source>
        <strain evidence="4">G3-4614</strain>
    </source>
</reference>
<dbReference type="Pfam" id="PF00534">
    <property type="entry name" value="Glycos_transf_1"/>
    <property type="match status" value="1"/>
</dbReference>
<dbReference type="EMBL" id="JADIMW010000008">
    <property type="protein sequence ID" value="MBO8437462.1"/>
    <property type="molecule type" value="Genomic_DNA"/>
</dbReference>
<organism evidence="4 5">
    <name type="scientific">Candidatus Caccoplasma merdipullorum</name>
    <dbReference type="NCBI Taxonomy" id="2840718"/>
    <lineage>
        <taxon>Bacteria</taxon>
        <taxon>Pseudomonadati</taxon>
        <taxon>Bacteroidota</taxon>
        <taxon>Bacteroidia</taxon>
        <taxon>Bacteroidales</taxon>
        <taxon>Bacteroidaceae</taxon>
        <taxon>Bacteroidaceae incertae sedis</taxon>
        <taxon>Candidatus Caccoplasma</taxon>
    </lineage>
</organism>
<dbReference type="SUPFAM" id="SSF53756">
    <property type="entry name" value="UDP-Glycosyltransferase/glycogen phosphorylase"/>
    <property type="match status" value="1"/>
</dbReference>
<dbReference type="AlphaFoldDB" id="A0A9D9E0U0"/>
<proteinExistence type="predicted"/>
<dbReference type="InterPro" id="IPR028098">
    <property type="entry name" value="Glyco_trans_4-like_N"/>
</dbReference>
<gene>
    <name evidence="4" type="ORF">IAC54_00995</name>
</gene>
<reference evidence="4" key="2">
    <citation type="journal article" date="2021" name="PeerJ">
        <title>Extensive microbial diversity within the chicken gut microbiome revealed by metagenomics and culture.</title>
        <authorList>
            <person name="Gilroy R."/>
            <person name="Ravi A."/>
            <person name="Getino M."/>
            <person name="Pursley I."/>
            <person name="Horton D.L."/>
            <person name="Alikhan N.F."/>
            <person name="Baker D."/>
            <person name="Gharbi K."/>
            <person name="Hall N."/>
            <person name="Watson M."/>
            <person name="Adriaenssens E.M."/>
            <person name="Foster-Nyarko E."/>
            <person name="Jarju S."/>
            <person name="Secka A."/>
            <person name="Antonio M."/>
            <person name="Oren A."/>
            <person name="Chaudhuri R.R."/>
            <person name="La Ragione R."/>
            <person name="Hildebrand F."/>
            <person name="Pallen M.J."/>
        </authorList>
    </citation>
    <scope>NUCLEOTIDE SEQUENCE</scope>
    <source>
        <strain evidence="4">G3-4614</strain>
    </source>
</reference>
<sequence>MIIGFDGKRAVLNFTGLGNYSRFIISALNRTYPDNTYKVFTPKAKESGELESMLHGNTAINLPQRFIDKKLPSLWRTKRIVSDLKREGVELYHGLSNEIPVGIEESGIKSIVTIHDLIFLRYPEYYKPIDRKIYDRKFRSASERSDRIIAVSECTKRDIISFYGIPSEKIDVVYQGFHPIFAVAPGESEKREIAGMHALPKRFILCVGTVEERKNLMLLAEALRILPDDIHLVAAGRRTPYAEKVEKYCSEKGVSKRLHIIEGVPFRLLPALYSLASVFAYPSRFEGFGIPIIEALQTGIPVLAATGSCLEEAGGDGALYVNPDDTEAAADALKRLLYDTDLTAKLKTAGKEQIRKFSPENIANGVNEVYRKVTGKSL</sequence>
<dbReference type="InterPro" id="IPR001296">
    <property type="entry name" value="Glyco_trans_1"/>
</dbReference>
<dbReference type="Pfam" id="PF13439">
    <property type="entry name" value="Glyco_transf_4"/>
    <property type="match status" value="1"/>
</dbReference>
<dbReference type="Proteomes" id="UP000823636">
    <property type="component" value="Unassembled WGS sequence"/>
</dbReference>
<feature type="domain" description="Glycosyltransferase subfamily 4-like N-terminal" evidence="3">
    <location>
        <begin position="37"/>
        <end position="177"/>
    </location>
</feature>
<evidence type="ECO:0000256" key="1">
    <source>
        <dbReference type="ARBA" id="ARBA00022679"/>
    </source>
</evidence>
<accession>A0A9D9E0U0</accession>
<comment type="caution">
    <text evidence="4">The sequence shown here is derived from an EMBL/GenBank/DDBJ whole genome shotgun (WGS) entry which is preliminary data.</text>
</comment>
<dbReference type="CDD" id="cd03809">
    <property type="entry name" value="GT4_MtfB-like"/>
    <property type="match status" value="1"/>
</dbReference>
<evidence type="ECO:0000259" key="3">
    <source>
        <dbReference type="Pfam" id="PF13439"/>
    </source>
</evidence>
<dbReference type="PANTHER" id="PTHR46401:SF2">
    <property type="entry name" value="GLYCOSYLTRANSFERASE WBBK-RELATED"/>
    <property type="match status" value="1"/>
</dbReference>
<evidence type="ECO:0000313" key="5">
    <source>
        <dbReference type="Proteomes" id="UP000823636"/>
    </source>
</evidence>
<dbReference type="GO" id="GO:0009103">
    <property type="term" value="P:lipopolysaccharide biosynthetic process"/>
    <property type="evidence" value="ECO:0007669"/>
    <property type="project" value="TreeGrafter"/>
</dbReference>
<evidence type="ECO:0000259" key="2">
    <source>
        <dbReference type="Pfam" id="PF00534"/>
    </source>
</evidence>
<evidence type="ECO:0000313" key="4">
    <source>
        <dbReference type="EMBL" id="MBO8437462.1"/>
    </source>
</evidence>
<dbReference type="Gene3D" id="3.40.50.2000">
    <property type="entry name" value="Glycogen Phosphorylase B"/>
    <property type="match status" value="2"/>
</dbReference>
<keyword evidence="1" id="KW-0808">Transferase</keyword>
<protein>
    <submittedName>
        <fullName evidence="4">Glycosyltransferase family 4 protein</fullName>
    </submittedName>
</protein>